<protein>
    <recommendedName>
        <fullName evidence="1">Oxidoreductase molybdopterin-binding domain-containing protein</fullName>
    </recommendedName>
</protein>
<keyword evidence="3" id="KW-1185">Reference proteome</keyword>
<dbReference type="AlphaFoldDB" id="A0A5J6JD79"/>
<dbReference type="InterPro" id="IPR000572">
    <property type="entry name" value="OxRdtase_Mopterin-bd_dom"/>
</dbReference>
<evidence type="ECO:0000313" key="2">
    <source>
        <dbReference type="EMBL" id="QEV48810.1"/>
    </source>
</evidence>
<dbReference type="SUPFAM" id="SSF56524">
    <property type="entry name" value="Oxidoreductase molybdopterin-binding domain"/>
    <property type="match status" value="1"/>
</dbReference>
<accession>A0A5J6JD79</accession>
<dbReference type="KEGG" id="svn:CP980_30315"/>
<dbReference type="Pfam" id="PF00174">
    <property type="entry name" value="Oxidored_molyb"/>
    <property type="match status" value="1"/>
</dbReference>
<sequence length="253" mass="26467">MLQGGFHGVGQMREFRYVAHGIFATWGLIASHLRGSRSAWREGSSMERRGNLRRAGLALAAGVLVLAGCGQPAEGKDAKTGSEASVPASASAAASAKASAAPLKPGEVQVGGEVAKPYTLTLADLRKLPQSSAPVKFTSAKGDQEHTYAGVPLYEVLKTAEPRFDPSKKNGQLRGVVAATGGGDYRAVFAWAELDPGFARSQVLLAVSEDGVPFDDAAGPRLVVPQDTKGGRYVSELNRIWVGVVDPLVDGAR</sequence>
<proteinExistence type="predicted"/>
<dbReference type="Gene3D" id="3.90.420.10">
    <property type="entry name" value="Oxidoreductase, molybdopterin-binding domain"/>
    <property type="match status" value="1"/>
</dbReference>
<feature type="domain" description="Oxidoreductase molybdopterin-binding" evidence="1">
    <location>
        <begin position="107"/>
        <end position="242"/>
    </location>
</feature>
<reference evidence="2 3" key="1">
    <citation type="submission" date="2017-09" db="EMBL/GenBank/DDBJ databases">
        <authorList>
            <person name="Lee N."/>
            <person name="Cho B.-K."/>
        </authorList>
    </citation>
    <scope>NUCLEOTIDE SEQUENCE [LARGE SCALE GENOMIC DNA]</scope>
    <source>
        <strain evidence="2 3">ATCC 27476</strain>
    </source>
</reference>
<evidence type="ECO:0000259" key="1">
    <source>
        <dbReference type="Pfam" id="PF00174"/>
    </source>
</evidence>
<dbReference type="InterPro" id="IPR036374">
    <property type="entry name" value="OxRdtase_Mopterin-bd_sf"/>
</dbReference>
<dbReference type="EMBL" id="CP023692">
    <property type="protein sequence ID" value="QEV48810.1"/>
    <property type="molecule type" value="Genomic_DNA"/>
</dbReference>
<name>A0A5J6JD79_STRVI</name>
<gene>
    <name evidence="2" type="ORF">CP980_30315</name>
</gene>
<dbReference type="Proteomes" id="UP000325563">
    <property type="component" value="Chromosome"/>
</dbReference>
<organism evidence="2 3">
    <name type="scientific">Streptomyces vinaceus</name>
    <dbReference type="NCBI Taxonomy" id="1960"/>
    <lineage>
        <taxon>Bacteria</taxon>
        <taxon>Bacillati</taxon>
        <taxon>Actinomycetota</taxon>
        <taxon>Actinomycetes</taxon>
        <taxon>Kitasatosporales</taxon>
        <taxon>Streptomycetaceae</taxon>
        <taxon>Streptomyces</taxon>
    </lineage>
</organism>
<evidence type="ECO:0000313" key="3">
    <source>
        <dbReference type="Proteomes" id="UP000325563"/>
    </source>
</evidence>